<evidence type="ECO:0000256" key="1">
    <source>
        <dbReference type="ARBA" id="ARBA00012513"/>
    </source>
</evidence>
<evidence type="ECO:0000313" key="11">
    <source>
        <dbReference type="Proteomes" id="UP000289738"/>
    </source>
</evidence>
<dbReference type="PANTHER" id="PTHR48005">
    <property type="entry name" value="LEUCINE RICH REPEAT KINASE 2"/>
    <property type="match status" value="1"/>
</dbReference>
<dbReference type="STRING" id="3818.A0A444YSA1"/>
<dbReference type="EMBL" id="SDMP01000016">
    <property type="protein sequence ID" value="RYR04793.1"/>
    <property type="molecule type" value="Genomic_DNA"/>
</dbReference>
<dbReference type="AlphaFoldDB" id="A0A444YSA1"/>
<keyword evidence="2" id="KW-0723">Serine/threonine-protein kinase</keyword>
<keyword evidence="11" id="KW-1185">Reference proteome</keyword>
<dbReference type="Gene3D" id="3.30.200.20">
    <property type="entry name" value="Phosphorylase Kinase, domain 1"/>
    <property type="match status" value="1"/>
</dbReference>
<dbReference type="PANTHER" id="PTHR48005:SF16">
    <property type="entry name" value="MDIS1-INTERACTING RECEPTOR LIKE KINASE 2-LIKE ISOFORM X1"/>
    <property type="match status" value="1"/>
</dbReference>
<protein>
    <recommendedName>
        <fullName evidence="1">non-specific serine/threonine protein kinase</fullName>
        <ecNumber evidence="1">2.7.11.1</ecNumber>
    </recommendedName>
</protein>
<keyword evidence="3" id="KW-0808">Transferase</keyword>
<dbReference type="GO" id="GO:0005524">
    <property type="term" value="F:ATP binding"/>
    <property type="evidence" value="ECO:0007669"/>
    <property type="project" value="UniProtKB-KW"/>
</dbReference>
<reference evidence="10 11" key="1">
    <citation type="submission" date="2019-01" db="EMBL/GenBank/DDBJ databases">
        <title>Sequencing of cultivated peanut Arachis hypogaea provides insights into genome evolution and oil improvement.</title>
        <authorList>
            <person name="Chen X."/>
        </authorList>
    </citation>
    <scope>NUCLEOTIDE SEQUENCE [LARGE SCALE GENOMIC DNA]</scope>
    <source>
        <strain evidence="11">cv. Fuhuasheng</strain>
        <tissue evidence="10">Leaves</tissue>
    </source>
</reference>
<evidence type="ECO:0000256" key="9">
    <source>
        <dbReference type="SAM" id="MobiDB-lite"/>
    </source>
</evidence>
<keyword evidence="5" id="KW-0418">Kinase</keyword>
<evidence type="ECO:0000256" key="6">
    <source>
        <dbReference type="ARBA" id="ARBA00022840"/>
    </source>
</evidence>
<feature type="compositionally biased region" description="Polar residues" evidence="9">
    <location>
        <begin position="1"/>
        <end position="16"/>
    </location>
</feature>
<comment type="catalytic activity">
    <reaction evidence="7">
        <text>L-threonyl-[protein] + ATP = O-phospho-L-threonyl-[protein] + ADP + H(+)</text>
        <dbReference type="Rhea" id="RHEA:46608"/>
        <dbReference type="Rhea" id="RHEA-COMP:11060"/>
        <dbReference type="Rhea" id="RHEA-COMP:11605"/>
        <dbReference type="ChEBI" id="CHEBI:15378"/>
        <dbReference type="ChEBI" id="CHEBI:30013"/>
        <dbReference type="ChEBI" id="CHEBI:30616"/>
        <dbReference type="ChEBI" id="CHEBI:61977"/>
        <dbReference type="ChEBI" id="CHEBI:456216"/>
        <dbReference type="EC" id="2.7.11.1"/>
    </reaction>
</comment>
<evidence type="ECO:0000256" key="7">
    <source>
        <dbReference type="ARBA" id="ARBA00047899"/>
    </source>
</evidence>
<dbReference type="Proteomes" id="UP000289738">
    <property type="component" value="Chromosome B06"/>
</dbReference>
<keyword evidence="6" id="KW-0067">ATP-binding</keyword>
<sequence length="83" mass="9665">MICNTPMSVNSSVQDQNTKKSRHVEQNRGLFFIWNYDGKISFEDIIEATQNFDIRYCIPTVTYDNVYRAQLSSGKIFGLKKLH</sequence>
<evidence type="ECO:0000256" key="8">
    <source>
        <dbReference type="ARBA" id="ARBA00048679"/>
    </source>
</evidence>
<evidence type="ECO:0000256" key="2">
    <source>
        <dbReference type="ARBA" id="ARBA00022527"/>
    </source>
</evidence>
<gene>
    <name evidence="10" type="ORF">Ahy_B06g084568</name>
</gene>
<evidence type="ECO:0000256" key="3">
    <source>
        <dbReference type="ARBA" id="ARBA00022679"/>
    </source>
</evidence>
<comment type="catalytic activity">
    <reaction evidence="8">
        <text>L-seryl-[protein] + ATP = O-phospho-L-seryl-[protein] + ADP + H(+)</text>
        <dbReference type="Rhea" id="RHEA:17989"/>
        <dbReference type="Rhea" id="RHEA-COMP:9863"/>
        <dbReference type="Rhea" id="RHEA-COMP:11604"/>
        <dbReference type="ChEBI" id="CHEBI:15378"/>
        <dbReference type="ChEBI" id="CHEBI:29999"/>
        <dbReference type="ChEBI" id="CHEBI:30616"/>
        <dbReference type="ChEBI" id="CHEBI:83421"/>
        <dbReference type="ChEBI" id="CHEBI:456216"/>
        <dbReference type="EC" id="2.7.11.1"/>
    </reaction>
</comment>
<evidence type="ECO:0000256" key="5">
    <source>
        <dbReference type="ARBA" id="ARBA00022777"/>
    </source>
</evidence>
<comment type="caution">
    <text evidence="10">The sequence shown here is derived from an EMBL/GenBank/DDBJ whole genome shotgun (WGS) entry which is preliminary data.</text>
</comment>
<evidence type="ECO:0000256" key="4">
    <source>
        <dbReference type="ARBA" id="ARBA00022741"/>
    </source>
</evidence>
<feature type="region of interest" description="Disordered" evidence="9">
    <location>
        <begin position="1"/>
        <end position="21"/>
    </location>
</feature>
<dbReference type="InterPro" id="IPR051420">
    <property type="entry name" value="Ser_Thr_Kinases_DiverseReg"/>
</dbReference>
<name>A0A444YSA1_ARAHY</name>
<accession>A0A444YSA1</accession>
<organism evidence="10 11">
    <name type="scientific">Arachis hypogaea</name>
    <name type="common">Peanut</name>
    <dbReference type="NCBI Taxonomy" id="3818"/>
    <lineage>
        <taxon>Eukaryota</taxon>
        <taxon>Viridiplantae</taxon>
        <taxon>Streptophyta</taxon>
        <taxon>Embryophyta</taxon>
        <taxon>Tracheophyta</taxon>
        <taxon>Spermatophyta</taxon>
        <taxon>Magnoliopsida</taxon>
        <taxon>eudicotyledons</taxon>
        <taxon>Gunneridae</taxon>
        <taxon>Pentapetalae</taxon>
        <taxon>rosids</taxon>
        <taxon>fabids</taxon>
        <taxon>Fabales</taxon>
        <taxon>Fabaceae</taxon>
        <taxon>Papilionoideae</taxon>
        <taxon>50 kb inversion clade</taxon>
        <taxon>dalbergioids sensu lato</taxon>
        <taxon>Dalbergieae</taxon>
        <taxon>Pterocarpus clade</taxon>
        <taxon>Arachis</taxon>
    </lineage>
</organism>
<dbReference type="GO" id="GO:0004674">
    <property type="term" value="F:protein serine/threonine kinase activity"/>
    <property type="evidence" value="ECO:0007669"/>
    <property type="project" value="UniProtKB-KW"/>
</dbReference>
<evidence type="ECO:0000313" key="10">
    <source>
        <dbReference type="EMBL" id="RYR04793.1"/>
    </source>
</evidence>
<keyword evidence="4" id="KW-0547">Nucleotide-binding</keyword>
<proteinExistence type="predicted"/>
<dbReference type="EC" id="2.7.11.1" evidence="1"/>